<keyword evidence="8" id="KW-1185">Reference proteome</keyword>
<comment type="catalytic activity">
    <reaction evidence="1">
        <text>L-aspartate = fumarate + NH4(+)</text>
        <dbReference type="Rhea" id="RHEA:16601"/>
        <dbReference type="ChEBI" id="CHEBI:28938"/>
        <dbReference type="ChEBI" id="CHEBI:29806"/>
        <dbReference type="ChEBI" id="CHEBI:29991"/>
        <dbReference type="EC" id="4.3.1.1"/>
    </reaction>
</comment>
<protein>
    <recommendedName>
        <fullName evidence="2">aspartate ammonia-lyase</fullName>
        <ecNumber evidence="2">4.3.1.1</ecNumber>
    </recommendedName>
</protein>
<dbReference type="RefSeq" id="WP_249323674.1">
    <property type="nucleotide sequence ID" value="NZ_JACRTK010000002.1"/>
</dbReference>
<dbReference type="AlphaFoldDB" id="A0A926F016"/>
<dbReference type="EMBL" id="JACRTK010000002">
    <property type="protein sequence ID" value="MBC8590841.1"/>
    <property type="molecule type" value="Genomic_DNA"/>
</dbReference>
<feature type="domain" description="Fumarate lyase N-terminal" evidence="5">
    <location>
        <begin position="14"/>
        <end position="343"/>
    </location>
</feature>
<dbReference type="Gene3D" id="1.10.40.30">
    <property type="entry name" value="Fumarase/aspartase (C-terminal domain)"/>
    <property type="match status" value="1"/>
</dbReference>
<feature type="domain" description="Fumarase C C-terminal" evidence="6">
    <location>
        <begin position="410"/>
        <end position="462"/>
    </location>
</feature>
<dbReference type="Gene3D" id="1.10.275.10">
    <property type="entry name" value="Fumarase/aspartase (N-terminal domain)"/>
    <property type="match status" value="1"/>
</dbReference>
<evidence type="ECO:0000313" key="7">
    <source>
        <dbReference type="EMBL" id="MBC8590841.1"/>
    </source>
</evidence>
<evidence type="ECO:0000256" key="4">
    <source>
        <dbReference type="ARBA" id="ARBA00023239"/>
    </source>
</evidence>
<dbReference type="Proteomes" id="UP000601522">
    <property type="component" value="Unassembled WGS sequence"/>
</dbReference>
<keyword evidence="4" id="KW-0456">Lyase</keyword>
<dbReference type="Pfam" id="PF00206">
    <property type="entry name" value="Lyase_1"/>
    <property type="match status" value="1"/>
</dbReference>
<dbReference type="FunFam" id="1.10.275.10:FF:000001">
    <property type="entry name" value="Fumarate hydratase, mitochondrial"/>
    <property type="match status" value="1"/>
</dbReference>
<keyword evidence="3" id="KW-0028">Amino-acid biosynthesis</keyword>
<dbReference type="GO" id="GO:0008652">
    <property type="term" value="P:amino acid biosynthetic process"/>
    <property type="evidence" value="ECO:0007669"/>
    <property type="project" value="UniProtKB-KW"/>
</dbReference>
<dbReference type="CDD" id="cd01357">
    <property type="entry name" value="Aspartase"/>
    <property type="match status" value="1"/>
</dbReference>
<dbReference type="Gene3D" id="1.20.200.10">
    <property type="entry name" value="Fumarase/aspartase (Central domain)"/>
    <property type="match status" value="1"/>
</dbReference>
<dbReference type="Pfam" id="PF10415">
    <property type="entry name" value="FumaraseC_C"/>
    <property type="match status" value="1"/>
</dbReference>
<dbReference type="InterPro" id="IPR000362">
    <property type="entry name" value="Fumarate_lyase_fam"/>
</dbReference>
<dbReference type="GO" id="GO:0005829">
    <property type="term" value="C:cytosol"/>
    <property type="evidence" value="ECO:0007669"/>
    <property type="project" value="TreeGrafter"/>
</dbReference>
<name>A0A926F016_9FIRM</name>
<dbReference type="InterPro" id="IPR022761">
    <property type="entry name" value="Fumarate_lyase_N"/>
</dbReference>
<dbReference type="InterPro" id="IPR018951">
    <property type="entry name" value="Fumarase_C_C"/>
</dbReference>
<gene>
    <name evidence="7" type="ORF">H8689_06810</name>
</gene>
<dbReference type="InterPro" id="IPR024083">
    <property type="entry name" value="Fumarase/histidase_N"/>
</dbReference>
<organism evidence="7 8">
    <name type="scientific">Wansuia hejianensis</name>
    <dbReference type="NCBI Taxonomy" id="2763667"/>
    <lineage>
        <taxon>Bacteria</taxon>
        <taxon>Bacillati</taxon>
        <taxon>Bacillota</taxon>
        <taxon>Clostridia</taxon>
        <taxon>Lachnospirales</taxon>
        <taxon>Lachnospiraceae</taxon>
        <taxon>Wansuia</taxon>
    </lineage>
</organism>
<dbReference type="PRINTS" id="PR00145">
    <property type="entry name" value="ARGSUCLYASE"/>
</dbReference>
<dbReference type="PANTHER" id="PTHR42696">
    <property type="entry name" value="ASPARTATE AMMONIA-LYASE"/>
    <property type="match status" value="1"/>
</dbReference>
<dbReference type="InterPro" id="IPR020557">
    <property type="entry name" value="Fumarate_lyase_CS"/>
</dbReference>
<dbReference type="GO" id="GO:0008797">
    <property type="term" value="F:aspartate ammonia-lyase activity"/>
    <property type="evidence" value="ECO:0007669"/>
    <property type="project" value="UniProtKB-EC"/>
</dbReference>
<dbReference type="FunFam" id="1.10.40.30:FF:000002">
    <property type="entry name" value="Fumarate hydratase class II"/>
    <property type="match status" value="1"/>
</dbReference>
<evidence type="ECO:0000256" key="1">
    <source>
        <dbReference type="ARBA" id="ARBA00001494"/>
    </source>
</evidence>
<dbReference type="PROSITE" id="PS00163">
    <property type="entry name" value="FUMARATE_LYASES"/>
    <property type="match status" value="1"/>
</dbReference>
<dbReference type="GO" id="GO:0006531">
    <property type="term" value="P:aspartate metabolic process"/>
    <property type="evidence" value="ECO:0007669"/>
    <property type="project" value="TreeGrafter"/>
</dbReference>
<evidence type="ECO:0000259" key="5">
    <source>
        <dbReference type="Pfam" id="PF00206"/>
    </source>
</evidence>
<dbReference type="PRINTS" id="PR00149">
    <property type="entry name" value="FUMRATELYASE"/>
</dbReference>
<dbReference type="EC" id="4.3.1.1" evidence="2"/>
<dbReference type="PANTHER" id="PTHR42696:SF2">
    <property type="entry name" value="ASPARTATE AMMONIA-LYASE"/>
    <property type="match status" value="1"/>
</dbReference>
<dbReference type="FunFam" id="1.20.200.10:FF:000001">
    <property type="entry name" value="Fumarate hydratase, mitochondrial"/>
    <property type="match status" value="1"/>
</dbReference>
<sequence>MDKNQFRIESDSIGEIKVPVDAYYGANSVRGAANFTITGRVIHKELIIGLAEVKKACAISNFEAGIMTEEVKNAIVQASDEIIEGKLHDQFIVDPIQGGAGTSANMNANEVIANRANEILGGKLGKYDKVHPNDHVNMGQSTNDSFPTAGKIAALKLGARTLEELKKLHEALLEKAKEFDPIIKMGRTHLQDAVPIRLGQEFHGYSSVIKRDIDRIEKALDGLRVVNMGASAVGTGINVDTEYLKVIVPNLNKVNNLGLVQTDDLVDGTNNLDGFAFLSATLKTAAINLSKMSNDMRLMASGPRCGFGELNLPPKQAGSSIMPGKVNPVIAEVMSQVAFNIIGNDMTVTMAAEAGQLELNVFEPVLLYNLYESIETLGNGVATFRENLVVGVKANVERCKQLVDGSVGPITAIVPHVGYKNAAKVAKIAIETGEPVRELVIKEGLLTEEKLNEILDPFAMTEPGIAAKHLLDK</sequence>
<dbReference type="SUPFAM" id="SSF48557">
    <property type="entry name" value="L-aspartase-like"/>
    <property type="match status" value="1"/>
</dbReference>
<proteinExistence type="predicted"/>
<reference evidence="7 8" key="1">
    <citation type="submission" date="2020-08" db="EMBL/GenBank/DDBJ databases">
        <title>Genome public.</title>
        <authorList>
            <person name="Liu C."/>
            <person name="Sun Q."/>
        </authorList>
    </citation>
    <scope>NUCLEOTIDE SEQUENCE [LARGE SCALE GENOMIC DNA]</scope>
    <source>
        <strain evidence="7 8">NSJ-26</strain>
    </source>
</reference>
<comment type="caution">
    <text evidence="7">The sequence shown here is derived from an EMBL/GenBank/DDBJ whole genome shotgun (WGS) entry which is preliminary data.</text>
</comment>
<evidence type="ECO:0000256" key="2">
    <source>
        <dbReference type="ARBA" id="ARBA00012992"/>
    </source>
</evidence>
<evidence type="ECO:0000256" key="3">
    <source>
        <dbReference type="ARBA" id="ARBA00022605"/>
    </source>
</evidence>
<dbReference type="NCBIfam" id="NF008909">
    <property type="entry name" value="PRK12273.1"/>
    <property type="match status" value="1"/>
</dbReference>
<evidence type="ECO:0000313" key="8">
    <source>
        <dbReference type="Proteomes" id="UP000601522"/>
    </source>
</evidence>
<dbReference type="InterPro" id="IPR008948">
    <property type="entry name" value="L-Aspartase-like"/>
</dbReference>
<evidence type="ECO:0000259" key="6">
    <source>
        <dbReference type="Pfam" id="PF10415"/>
    </source>
</evidence>
<dbReference type="InterPro" id="IPR051546">
    <property type="entry name" value="Aspartate_Ammonia-Lyase"/>
</dbReference>
<dbReference type="GO" id="GO:0006099">
    <property type="term" value="P:tricarboxylic acid cycle"/>
    <property type="evidence" value="ECO:0007669"/>
    <property type="project" value="InterPro"/>
</dbReference>
<accession>A0A926F016</accession>